<dbReference type="Proteomes" id="UP001159364">
    <property type="component" value="Linkage Group LG07"/>
</dbReference>
<evidence type="ECO:0000313" key="1">
    <source>
        <dbReference type="EMBL" id="KAJ8759900.1"/>
    </source>
</evidence>
<evidence type="ECO:0000313" key="2">
    <source>
        <dbReference type="Proteomes" id="UP001159364"/>
    </source>
</evidence>
<organism evidence="1 2">
    <name type="scientific">Erythroxylum novogranatense</name>
    <dbReference type="NCBI Taxonomy" id="1862640"/>
    <lineage>
        <taxon>Eukaryota</taxon>
        <taxon>Viridiplantae</taxon>
        <taxon>Streptophyta</taxon>
        <taxon>Embryophyta</taxon>
        <taxon>Tracheophyta</taxon>
        <taxon>Spermatophyta</taxon>
        <taxon>Magnoliopsida</taxon>
        <taxon>eudicotyledons</taxon>
        <taxon>Gunneridae</taxon>
        <taxon>Pentapetalae</taxon>
        <taxon>rosids</taxon>
        <taxon>fabids</taxon>
        <taxon>Malpighiales</taxon>
        <taxon>Erythroxylaceae</taxon>
        <taxon>Erythroxylum</taxon>
    </lineage>
</organism>
<proteinExistence type="predicted"/>
<reference evidence="1 2" key="1">
    <citation type="submission" date="2021-09" db="EMBL/GenBank/DDBJ databases">
        <title>Genomic insights and catalytic innovation underlie evolution of tropane alkaloids biosynthesis.</title>
        <authorList>
            <person name="Wang Y.-J."/>
            <person name="Tian T."/>
            <person name="Huang J.-P."/>
            <person name="Huang S.-X."/>
        </authorList>
    </citation>
    <scope>NUCLEOTIDE SEQUENCE [LARGE SCALE GENOMIC DNA]</scope>
    <source>
        <strain evidence="1">KIB-2018</strain>
        <tissue evidence="1">Leaf</tissue>
    </source>
</reference>
<protein>
    <submittedName>
        <fullName evidence="1">Uncharacterized protein</fullName>
    </submittedName>
</protein>
<sequence>MWPSRGAPYSCHVIIALTEQNPRKIRRELSRARLLISFQLIKFRPTWNVFSFSFNLNLNSTEIDLVLRCFDDALKVL</sequence>
<accession>A0AAV8T0Y8</accession>
<keyword evidence="2" id="KW-1185">Reference proteome</keyword>
<name>A0AAV8T0Y8_9ROSI</name>
<dbReference type="EMBL" id="JAIWQS010000007">
    <property type="protein sequence ID" value="KAJ8759900.1"/>
    <property type="molecule type" value="Genomic_DNA"/>
</dbReference>
<dbReference type="AlphaFoldDB" id="A0AAV8T0Y8"/>
<gene>
    <name evidence="1" type="ORF">K2173_010001</name>
</gene>
<comment type="caution">
    <text evidence="1">The sequence shown here is derived from an EMBL/GenBank/DDBJ whole genome shotgun (WGS) entry which is preliminary data.</text>
</comment>